<accession>A0A3Q9RP19</accession>
<dbReference type="OrthoDB" id="2663315at2"/>
<reference evidence="1 2" key="1">
    <citation type="submission" date="2018-01" db="EMBL/GenBank/DDBJ databases">
        <title>Bacillus asahii Genome sequencing and assembly.</title>
        <authorList>
            <person name="Jiang H."/>
            <person name="Feng Y."/>
            <person name="Zhao F."/>
            <person name="Lin X."/>
        </authorList>
    </citation>
    <scope>NUCLEOTIDE SEQUENCE [LARGE SCALE GENOMIC DNA]</scope>
    <source>
        <strain evidence="1 2">OM18</strain>
    </source>
</reference>
<protein>
    <submittedName>
        <fullName evidence="1">Uncharacterized protein</fullName>
    </submittedName>
</protein>
<name>A0A3Q9RP19_9BACI</name>
<dbReference type="RefSeq" id="WP_127760750.1">
    <property type="nucleotide sequence ID" value="NZ_CP026095.1"/>
</dbReference>
<dbReference type="EMBL" id="CP026095">
    <property type="protein sequence ID" value="AZV43606.1"/>
    <property type="molecule type" value="Genomic_DNA"/>
</dbReference>
<organism evidence="1 2">
    <name type="scientific">Peribacillus asahii</name>
    <dbReference type="NCBI Taxonomy" id="228899"/>
    <lineage>
        <taxon>Bacteria</taxon>
        <taxon>Bacillati</taxon>
        <taxon>Bacillota</taxon>
        <taxon>Bacilli</taxon>
        <taxon>Bacillales</taxon>
        <taxon>Bacillaceae</taxon>
        <taxon>Peribacillus</taxon>
    </lineage>
</organism>
<evidence type="ECO:0000313" key="2">
    <source>
        <dbReference type="Proteomes" id="UP000283095"/>
    </source>
</evidence>
<dbReference type="Proteomes" id="UP000283095">
    <property type="component" value="Chromosome"/>
</dbReference>
<proteinExistence type="predicted"/>
<dbReference type="KEGG" id="pasa:BAOM_2997"/>
<evidence type="ECO:0000313" key="1">
    <source>
        <dbReference type="EMBL" id="AZV43606.1"/>
    </source>
</evidence>
<dbReference type="AlphaFoldDB" id="A0A3Q9RP19"/>
<gene>
    <name evidence="1" type="ORF">BAOM_2997</name>
</gene>
<sequence length="119" mass="14384">MNQITKEALLFLEKAKKGFEENKEWTTYRDEEENFIALRTGMFEDCITVYELSNPVGIFTEQLTRQNNKVIDYDDYGRLKEIEKTMNELRYYLNKDSHFTSLNELYLYIKDTLNELERK</sequence>